<name>A0ABR3C0A7_9TREE</name>
<accession>A0ABR3C0A7</accession>
<dbReference type="EMBL" id="ATAM02000002">
    <property type="protein sequence ID" value="KAL0254017.1"/>
    <property type="molecule type" value="Genomic_DNA"/>
</dbReference>
<dbReference type="Proteomes" id="UP000054399">
    <property type="component" value="Unassembled WGS sequence"/>
</dbReference>
<evidence type="ECO:0000313" key="2">
    <source>
        <dbReference type="Proteomes" id="UP000054399"/>
    </source>
</evidence>
<protein>
    <submittedName>
        <fullName evidence="1">Uncharacterized protein</fullName>
    </submittedName>
</protein>
<organism evidence="1 2">
    <name type="scientific">Cryptococcus tetragattii IND107</name>
    <dbReference type="NCBI Taxonomy" id="1296105"/>
    <lineage>
        <taxon>Eukaryota</taxon>
        <taxon>Fungi</taxon>
        <taxon>Dikarya</taxon>
        <taxon>Basidiomycota</taxon>
        <taxon>Agaricomycotina</taxon>
        <taxon>Tremellomycetes</taxon>
        <taxon>Tremellales</taxon>
        <taxon>Cryptococcaceae</taxon>
        <taxon>Cryptococcus</taxon>
        <taxon>Cryptococcus gattii species complex</taxon>
    </lineage>
</organism>
<proteinExistence type="predicted"/>
<dbReference type="GeneID" id="91988254"/>
<sequence>MPVMYKVLRLHVECRNKFDLLESSSNRFIRSLEKKSRIRQESCRLEANGKLLHAHFIGLSEILYLLRLVTPVTDICLVRREPGEPAYKFTKKAVL</sequence>
<reference evidence="2" key="1">
    <citation type="submission" date="2015-01" db="EMBL/GenBank/DDBJ databases">
        <title>The Genome Sequence of Cryptococcus gattii MMRL2647.</title>
        <authorList>
            <consortium name="The Broad Institute Genomics Platform"/>
            <person name="Cuomo C."/>
            <person name="Litvintseva A."/>
            <person name="Chen Y."/>
            <person name="Heitman J."/>
            <person name="Sun S."/>
            <person name="Springer D."/>
            <person name="Dromer F."/>
            <person name="Young S."/>
            <person name="Zeng Q."/>
            <person name="Gargeya S."/>
            <person name="Abouelleil A."/>
            <person name="Alvarado L."/>
            <person name="Chapman S.B."/>
            <person name="Gainer-Dewar J."/>
            <person name="Goldberg J."/>
            <person name="Griggs A."/>
            <person name="Gujja S."/>
            <person name="Hansen M."/>
            <person name="Howarth C."/>
            <person name="Imamovic A."/>
            <person name="Larimer J."/>
            <person name="Murphy C."/>
            <person name="Naylor J."/>
            <person name="Pearson M."/>
            <person name="Priest M."/>
            <person name="Roberts A."/>
            <person name="Saif S."/>
            <person name="Shea T."/>
            <person name="Sykes S."/>
            <person name="Wortman J."/>
            <person name="Nusbaum C."/>
            <person name="Birren B."/>
        </authorList>
    </citation>
    <scope>NUCLEOTIDE SEQUENCE [LARGE SCALE GENOMIC DNA]</scope>
    <source>
        <strain evidence="2">IND107</strain>
    </source>
</reference>
<gene>
    <name evidence="1" type="ORF">I308_101396</name>
</gene>
<evidence type="ECO:0000313" key="1">
    <source>
        <dbReference type="EMBL" id="KAL0254017.1"/>
    </source>
</evidence>
<comment type="caution">
    <text evidence="1">The sequence shown here is derived from an EMBL/GenBank/DDBJ whole genome shotgun (WGS) entry which is preliminary data.</text>
</comment>
<keyword evidence="2" id="KW-1185">Reference proteome</keyword>
<reference evidence="1 2" key="2">
    <citation type="submission" date="2024-01" db="EMBL/GenBank/DDBJ databases">
        <title>Comparative genomics of Cryptococcus and Kwoniella reveals pathogenesis evolution and contrasting modes of karyotype evolution via chromosome fusion or intercentromeric recombination.</title>
        <authorList>
            <person name="Coelho M.A."/>
            <person name="David-Palma M."/>
            <person name="Shea T."/>
            <person name="Bowers K."/>
            <person name="Mcginley-Smith S."/>
            <person name="Mohammad A.W."/>
            <person name="Gnirke A."/>
            <person name="Yurkov A.M."/>
            <person name="Nowrousian M."/>
            <person name="Sun S."/>
            <person name="Cuomo C.A."/>
            <person name="Heitman J."/>
        </authorList>
    </citation>
    <scope>NUCLEOTIDE SEQUENCE [LARGE SCALE GENOMIC DNA]</scope>
    <source>
        <strain evidence="1 2">IND107</strain>
    </source>
</reference>
<dbReference type="RefSeq" id="XP_066616238.1">
    <property type="nucleotide sequence ID" value="XM_066755952.1"/>
</dbReference>